<dbReference type="Proteomes" id="UP000186004">
    <property type="component" value="Unassembled WGS sequence"/>
</dbReference>
<dbReference type="InterPro" id="IPR013780">
    <property type="entry name" value="Glyco_hydro_b"/>
</dbReference>
<keyword evidence="5 6" id="KW-0326">Glycosidase</keyword>
<feature type="binding site" evidence="8">
    <location>
        <position position="149"/>
    </location>
    <ligand>
        <name>substrate</name>
    </ligand>
</feature>
<feature type="binding site" evidence="8">
    <location>
        <position position="111"/>
    </location>
    <ligand>
        <name>substrate</name>
    </ligand>
</feature>
<dbReference type="Gene3D" id="3.40.50.880">
    <property type="match status" value="1"/>
</dbReference>
<accession>A0A1N7B9I4</accession>
<dbReference type="InterPro" id="IPR013739">
    <property type="entry name" value="Beta_galactosidase_C"/>
</dbReference>
<feature type="domain" description="Beta-galactosidase C-terminal" evidence="12">
    <location>
        <begin position="605"/>
        <end position="660"/>
    </location>
</feature>
<proteinExistence type="inferred from homology"/>
<protein>
    <recommendedName>
        <fullName evidence="3 6">Beta-galactosidase</fullName>
        <shortName evidence="6">Beta-gal</shortName>
        <ecNumber evidence="3 6">3.2.1.23</ecNumber>
    </recommendedName>
</protein>
<dbReference type="SUPFAM" id="SSF52317">
    <property type="entry name" value="Class I glutamine amidotransferase-like"/>
    <property type="match status" value="1"/>
</dbReference>
<dbReference type="InterPro" id="IPR013529">
    <property type="entry name" value="Glyco_hydro_42_N"/>
</dbReference>
<keyword evidence="14" id="KW-1185">Reference proteome</keyword>
<dbReference type="CDD" id="cd03143">
    <property type="entry name" value="A4_beta-galactosidase_middle_domain"/>
    <property type="match status" value="1"/>
</dbReference>
<evidence type="ECO:0000256" key="7">
    <source>
        <dbReference type="PIRSR" id="PIRSR001084-1"/>
    </source>
</evidence>
<dbReference type="RefSeq" id="WP_076471458.1">
    <property type="nucleotide sequence ID" value="NZ_FTNF01000010.1"/>
</dbReference>
<evidence type="ECO:0000256" key="2">
    <source>
        <dbReference type="ARBA" id="ARBA00005940"/>
    </source>
</evidence>
<reference evidence="13 14" key="1">
    <citation type="submission" date="2017-01" db="EMBL/GenBank/DDBJ databases">
        <authorList>
            <person name="Mah S.A."/>
            <person name="Swanson W.J."/>
            <person name="Moy G.W."/>
            <person name="Vacquier V.D."/>
        </authorList>
    </citation>
    <scope>NUCLEOTIDE SEQUENCE [LARGE SCALE GENOMIC DNA]</scope>
    <source>
        <strain evidence="13 14">DSM 45758</strain>
    </source>
</reference>
<dbReference type="Pfam" id="PF08533">
    <property type="entry name" value="Glyco_hydro_42C"/>
    <property type="match status" value="1"/>
</dbReference>
<feature type="binding site" evidence="9">
    <location>
        <position position="160"/>
    </location>
    <ligand>
        <name>Zn(2+)</name>
        <dbReference type="ChEBI" id="CHEBI:29105"/>
    </ligand>
</feature>
<dbReference type="InterPro" id="IPR017853">
    <property type="entry name" value="GH"/>
</dbReference>
<name>A0A1N7B9I4_9ACTN</name>
<dbReference type="Gene3D" id="3.20.20.80">
    <property type="entry name" value="Glycosidases"/>
    <property type="match status" value="1"/>
</dbReference>
<evidence type="ECO:0000259" key="10">
    <source>
        <dbReference type="Pfam" id="PF02449"/>
    </source>
</evidence>
<comment type="similarity">
    <text evidence="2 6">Belongs to the glycosyl hydrolase 42 family.</text>
</comment>
<feature type="domain" description="Glycoside hydrolase family 42 N-terminal" evidence="10">
    <location>
        <begin position="14"/>
        <end position="384"/>
    </location>
</feature>
<dbReference type="PANTHER" id="PTHR36447:SF1">
    <property type="entry name" value="BETA-GALACTOSIDASE GANA"/>
    <property type="match status" value="1"/>
</dbReference>
<organism evidence="13 14">
    <name type="scientific">Micromonospora avicenniae</name>
    <dbReference type="NCBI Taxonomy" id="1198245"/>
    <lineage>
        <taxon>Bacteria</taxon>
        <taxon>Bacillati</taxon>
        <taxon>Actinomycetota</taxon>
        <taxon>Actinomycetes</taxon>
        <taxon>Micromonosporales</taxon>
        <taxon>Micromonosporaceae</taxon>
        <taxon>Micromonospora</taxon>
    </lineage>
</organism>
<evidence type="ECO:0000256" key="1">
    <source>
        <dbReference type="ARBA" id="ARBA00001412"/>
    </source>
</evidence>
<comment type="catalytic activity">
    <reaction evidence="1 6">
        <text>Hydrolysis of terminal non-reducing beta-D-galactose residues in beta-D-galactosides.</text>
        <dbReference type="EC" id="3.2.1.23"/>
    </reaction>
</comment>
<dbReference type="STRING" id="1198245.SAMN05444858_110203"/>
<dbReference type="EMBL" id="FTNF01000010">
    <property type="protein sequence ID" value="SIR48020.1"/>
    <property type="molecule type" value="Genomic_DNA"/>
</dbReference>
<evidence type="ECO:0000256" key="9">
    <source>
        <dbReference type="PIRSR" id="PIRSR001084-3"/>
    </source>
</evidence>
<dbReference type="GO" id="GO:0004565">
    <property type="term" value="F:beta-galactosidase activity"/>
    <property type="evidence" value="ECO:0007669"/>
    <property type="project" value="UniProtKB-EC"/>
</dbReference>
<dbReference type="OrthoDB" id="9800974at2"/>
<evidence type="ECO:0000256" key="6">
    <source>
        <dbReference type="PIRNR" id="PIRNR001084"/>
    </source>
</evidence>
<dbReference type="Gene3D" id="2.60.40.1180">
    <property type="entry name" value="Golgi alpha-mannosidase II"/>
    <property type="match status" value="1"/>
</dbReference>
<dbReference type="PIRSF" id="PIRSF001084">
    <property type="entry name" value="B-galactosidase"/>
    <property type="match status" value="1"/>
</dbReference>
<dbReference type="GO" id="GO:0009341">
    <property type="term" value="C:beta-galactosidase complex"/>
    <property type="evidence" value="ECO:0007669"/>
    <property type="project" value="InterPro"/>
</dbReference>
<feature type="active site" description="Nucleophile" evidence="7">
    <location>
        <position position="307"/>
    </location>
</feature>
<evidence type="ECO:0000259" key="12">
    <source>
        <dbReference type="Pfam" id="PF08533"/>
    </source>
</evidence>
<keyword evidence="9" id="KW-0479">Metal-binding</keyword>
<evidence type="ECO:0000313" key="13">
    <source>
        <dbReference type="EMBL" id="SIR48020.1"/>
    </source>
</evidence>
<feature type="binding site" evidence="9">
    <location>
        <position position="158"/>
    </location>
    <ligand>
        <name>Zn(2+)</name>
        <dbReference type="ChEBI" id="CHEBI:29105"/>
    </ligand>
</feature>
<feature type="active site" description="Proton donor" evidence="7">
    <location>
        <position position="150"/>
    </location>
</feature>
<evidence type="ECO:0000256" key="3">
    <source>
        <dbReference type="ARBA" id="ARBA00012756"/>
    </source>
</evidence>
<keyword evidence="9" id="KW-0862">Zinc</keyword>
<evidence type="ECO:0000256" key="8">
    <source>
        <dbReference type="PIRSR" id="PIRSR001084-2"/>
    </source>
</evidence>
<feature type="binding site" evidence="9">
    <location>
        <position position="115"/>
    </location>
    <ligand>
        <name>Zn(2+)</name>
        <dbReference type="ChEBI" id="CHEBI:29105"/>
    </ligand>
</feature>
<dbReference type="GO" id="GO:0006012">
    <property type="term" value="P:galactose metabolic process"/>
    <property type="evidence" value="ECO:0007669"/>
    <property type="project" value="InterPro"/>
</dbReference>
<dbReference type="InterPro" id="IPR013738">
    <property type="entry name" value="Beta_galactosidase_Trimer"/>
</dbReference>
<dbReference type="PANTHER" id="PTHR36447">
    <property type="entry name" value="BETA-GALACTOSIDASE GANA"/>
    <property type="match status" value="1"/>
</dbReference>
<feature type="binding site" evidence="8">
    <location>
        <position position="315"/>
    </location>
    <ligand>
        <name>substrate</name>
    </ligand>
</feature>
<sequence>MRQWQGDRILYGGDYNPEQWPEETWAEDVQLMRRAGVNLVSVGIFSWALLEPSPGRYEFGWLDRVLDLLHSGGVDVDLATATASPPPWLARNHPETLPRRADGTILWPGGRQAYCPSSPIFRERSLALVEAIATRYAEHPAVVMWHVSNELGCHNVHCYCDVSAEAFRGWLRERYGDLERLNAAWGTAFWSQRYGDWAEINPPRSAPTFANPTQQLDFLRFSSDEQRAQLRAEREVLRGLVHQPVTTNFMIGTGIKYLDYHSWAGDVDLVANDHYLTAADPRAHVGLAFSADHTRGVAGGEPWLLMEHSTSAVNWQPRNVAKTPGQLRRNSLAHVARGADGVLFFQWRASRAGAEKFHSALVPHAGPETKVFREVCRLGADLEALAEIRGSRVDAQVAILFDYEAWWGVELDSHPSADVTYLDRITALYDSLWRTGITVDVVHPSADLDRYRLVLVPTLYLTRDADTAALRRFVESGGTALITYFSGIVDENDHIRLGGYPGAFRELLGVRTEEFFPLREGDQVRLDDGATADVWTEWLHPEGAEVLASYADGPLPGVAAVTRHAVGAGAAWYLGTRLAQPATDRLVARLVAESGVRPAAAVPAGVEVVRRRAGERSWLFVVNHTEDAARVAAAGVDLLTGERCDGELLVPAGEVAVVREDSAPTA</sequence>
<dbReference type="SUPFAM" id="SSF51445">
    <property type="entry name" value="(Trans)glycosidases"/>
    <property type="match status" value="1"/>
</dbReference>
<dbReference type="GO" id="GO:0046872">
    <property type="term" value="F:metal ion binding"/>
    <property type="evidence" value="ECO:0007669"/>
    <property type="project" value="UniProtKB-KW"/>
</dbReference>
<dbReference type="InterPro" id="IPR029062">
    <property type="entry name" value="Class_I_gatase-like"/>
</dbReference>
<evidence type="ECO:0000256" key="4">
    <source>
        <dbReference type="ARBA" id="ARBA00022801"/>
    </source>
</evidence>
<evidence type="ECO:0000313" key="14">
    <source>
        <dbReference type="Proteomes" id="UP000186004"/>
    </source>
</evidence>
<dbReference type="AlphaFoldDB" id="A0A1N7B9I4"/>
<dbReference type="InterPro" id="IPR003476">
    <property type="entry name" value="Glyco_hydro_42"/>
</dbReference>
<dbReference type="EC" id="3.2.1.23" evidence="3 6"/>
<dbReference type="Pfam" id="PF02449">
    <property type="entry name" value="Glyco_hydro_42"/>
    <property type="match status" value="1"/>
</dbReference>
<evidence type="ECO:0000256" key="5">
    <source>
        <dbReference type="ARBA" id="ARBA00023295"/>
    </source>
</evidence>
<evidence type="ECO:0000259" key="11">
    <source>
        <dbReference type="Pfam" id="PF08532"/>
    </source>
</evidence>
<dbReference type="Pfam" id="PF08532">
    <property type="entry name" value="Glyco_hydro_42M"/>
    <property type="match status" value="1"/>
</dbReference>
<gene>
    <name evidence="13" type="ORF">SAMN05444858_110203</name>
</gene>
<feature type="domain" description="Beta-galactosidase trimerisation" evidence="11">
    <location>
        <begin position="395"/>
        <end position="596"/>
    </location>
</feature>
<keyword evidence="4 6" id="KW-0378">Hydrolase</keyword>